<evidence type="ECO:0000313" key="2">
    <source>
        <dbReference type="EMBL" id="GFR05794.1"/>
    </source>
</evidence>
<proteinExistence type="predicted"/>
<organism evidence="2 3">
    <name type="scientific">Trichonephila clavata</name>
    <name type="common">Joro spider</name>
    <name type="synonym">Nephila clavata</name>
    <dbReference type="NCBI Taxonomy" id="2740835"/>
    <lineage>
        <taxon>Eukaryota</taxon>
        <taxon>Metazoa</taxon>
        <taxon>Ecdysozoa</taxon>
        <taxon>Arthropoda</taxon>
        <taxon>Chelicerata</taxon>
        <taxon>Arachnida</taxon>
        <taxon>Araneae</taxon>
        <taxon>Araneomorphae</taxon>
        <taxon>Entelegynae</taxon>
        <taxon>Araneoidea</taxon>
        <taxon>Nephilidae</taxon>
        <taxon>Trichonephila</taxon>
    </lineage>
</organism>
<feature type="region of interest" description="Disordered" evidence="1">
    <location>
        <begin position="52"/>
        <end position="89"/>
    </location>
</feature>
<comment type="caution">
    <text evidence="2">The sequence shown here is derived from an EMBL/GenBank/DDBJ whole genome shotgun (WGS) entry which is preliminary data.</text>
</comment>
<dbReference type="Proteomes" id="UP000887116">
    <property type="component" value="Unassembled WGS sequence"/>
</dbReference>
<dbReference type="AlphaFoldDB" id="A0A8X6HM85"/>
<evidence type="ECO:0000313" key="3">
    <source>
        <dbReference type="Proteomes" id="UP000887116"/>
    </source>
</evidence>
<accession>A0A8X6HM85</accession>
<dbReference type="OrthoDB" id="6776594at2759"/>
<protein>
    <submittedName>
        <fullName evidence="2">Uncharacterized protein</fullName>
    </submittedName>
</protein>
<gene>
    <name evidence="2" type="ORF">TNCT_646371</name>
</gene>
<sequence length="89" mass="10087">MFERGVEEHLADLSTGGDTGLCADMNEIVELAKQISLHEVNVKHVEKIVQETASSLSNDELKELADQEEHKNIESSDSEEEKKNFQQRF</sequence>
<name>A0A8X6HM85_TRICU</name>
<dbReference type="EMBL" id="BMAO01006059">
    <property type="protein sequence ID" value="GFR05794.1"/>
    <property type="molecule type" value="Genomic_DNA"/>
</dbReference>
<reference evidence="2" key="1">
    <citation type="submission" date="2020-07" db="EMBL/GenBank/DDBJ databases">
        <title>Multicomponent nature underlies the extraordinary mechanical properties of spider dragline silk.</title>
        <authorList>
            <person name="Kono N."/>
            <person name="Nakamura H."/>
            <person name="Mori M."/>
            <person name="Yoshida Y."/>
            <person name="Ohtoshi R."/>
            <person name="Malay A.D."/>
            <person name="Moran D.A.P."/>
            <person name="Tomita M."/>
            <person name="Numata K."/>
            <person name="Arakawa K."/>
        </authorList>
    </citation>
    <scope>NUCLEOTIDE SEQUENCE</scope>
</reference>
<feature type="compositionally biased region" description="Basic and acidic residues" evidence="1">
    <location>
        <begin position="59"/>
        <end position="89"/>
    </location>
</feature>
<keyword evidence="3" id="KW-1185">Reference proteome</keyword>
<evidence type="ECO:0000256" key="1">
    <source>
        <dbReference type="SAM" id="MobiDB-lite"/>
    </source>
</evidence>